<dbReference type="InterPro" id="IPR011034">
    <property type="entry name" value="Formyl_transferase-like_C_sf"/>
</dbReference>
<evidence type="ECO:0000313" key="6">
    <source>
        <dbReference type="EMBL" id="HJC84234.1"/>
    </source>
</evidence>
<dbReference type="EC" id="3.2.2.-" evidence="5"/>
<dbReference type="Pfam" id="PF02245">
    <property type="entry name" value="Pur_DNA_glyco"/>
    <property type="match status" value="1"/>
</dbReference>
<reference evidence="6" key="2">
    <citation type="submission" date="2021-04" db="EMBL/GenBank/DDBJ databases">
        <authorList>
            <person name="Gilroy R."/>
        </authorList>
    </citation>
    <scope>NUCLEOTIDE SEQUENCE</scope>
    <source>
        <strain evidence="6">ChiHjej13B12-4958</strain>
    </source>
</reference>
<dbReference type="AlphaFoldDB" id="A0A9D2QB18"/>
<evidence type="ECO:0000256" key="1">
    <source>
        <dbReference type="ARBA" id="ARBA00009232"/>
    </source>
</evidence>
<evidence type="ECO:0000256" key="2">
    <source>
        <dbReference type="ARBA" id="ARBA00022763"/>
    </source>
</evidence>
<evidence type="ECO:0000256" key="5">
    <source>
        <dbReference type="HAMAP-Rule" id="MF_00527"/>
    </source>
</evidence>
<evidence type="ECO:0000256" key="3">
    <source>
        <dbReference type="ARBA" id="ARBA00022801"/>
    </source>
</evidence>
<dbReference type="GO" id="GO:0006284">
    <property type="term" value="P:base-excision repair"/>
    <property type="evidence" value="ECO:0007669"/>
    <property type="project" value="InterPro"/>
</dbReference>
<sequence>MLDLTASPEIVAPLLLGAVLRRNDSADGADGASNAVAVQITEVEAYPGVGDAASHTAKGWTPRCATMFGPPGHLYVYASYGIHRAGNIVCRPDGIGAGVLLRAGRVVEGMDVARARRTQVRTRTSESGVEELSTVVPADEALASGPGNLGAALGLDLDLDGATLEVFGAGGSDAGDDSAGEIGAGYGAFSGAPSPLSPNSPTTATFSLFPAAEPVECVRGKRIGISKNVDAPLRFWIPGDRTVTSPRSRRSGAPL</sequence>
<protein>
    <recommendedName>
        <fullName evidence="5">Putative 3-methyladenine DNA glycosylase</fullName>
        <ecNumber evidence="5">3.2.2.-</ecNumber>
    </recommendedName>
</protein>
<dbReference type="GO" id="GO:0003677">
    <property type="term" value="F:DNA binding"/>
    <property type="evidence" value="ECO:0007669"/>
    <property type="project" value="InterPro"/>
</dbReference>
<dbReference type="GO" id="GO:0003905">
    <property type="term" value="F:alkylbase DNA N-glycosylase activity"/>
    <property type="evidence" value="ECO:0007669"/>
    <property type="project" value="InterPro"/>
</dbReference>
<name>A0A9D2QB18_9CORY</name>
<comment type="similarity">
    <text evidence="1 5">Belongs to the DNA glycosylase MPG family.</text>
</comment>
<proteinExistence type="inferred from homology"/>
<dbReference type="InterPro" id="IPR036995">
    <property type="entry name" value="MPG_sf"/>
</dbReference>
<dbReference type="Proteomes" id="UP000823858">
    <property type="component" value="Unassembled WGS sequence"/>
</dbReference>
<organism evidence="6 7">
    <name type="scientific">Candidatus Corynebacterium faecigallinarum</name>
    <dbReference type="NCBI Taxonomy" id="2838528"/>
    <lineage>
        <taxon>Bacteria</taxon>
        <taxon>Bacillati</taxon>
        <taxon>Actinomycetota</taxon>
        <taxon>Actinomycetes</taxon>
        <taxon>Mycobacteriales</taxon>
        <taxon>Corynebacteriaceae</taxon>
        <taxon>Corynebacterium</taxon>
    </lineage>
</organism>
<dbReference type="InterPro" id="IPR003180">
    <property type="entry name" value="MPG"/>
</dbReference>
<keyword evidence="6" id="KW-0326">Glycosidase</keyword>
<dbReference type="Gene3D" id="3.10.300.10">
    <property type="entry name" value="Methylpurine-DNA glycosylase (MPG)"/>
    <property type="match status" value="1"/>
</dbReference>
<evidence type="ECO:0000256" key="4">
    <source>
        <dbReference type="ARBA" id="ARBA00023204"/>
    </source>
</evidence>
<keyword evidence="4 5" id="KW-0234">DNA repair</keyword>
<keyword evidence="2 5" id="KW-0227">DNA damage</keyword>
<evidence type="ECO:0000313" key="7">
    <source>
        <dbReference type="Proteomes" id="UP000823858"/>
    </source>
</evidence>
<dbReference type="EMBL" id="DWVP01000003">
    <property type="protein sequence ID" value="HJC84234.1"/>
    <property type="molecule type" value="Genomic_DNA"/>
</dbReference>
<accession>A0A9D2QB18</accession>
<dbReference type="SUPFAM" id="SSF50486">
    <property type="entry name" value="FMT C-terminal domain-like"/>
    <property type="match status" value="1"/>
</dbReference>
<dbReference type="HAMAP" id="MF_00527">
    <property type="entry name" value="3MGH"/>
    <property type="match status" value="1"/>
</dbReference>
<gene>
    <name evidence="6" type="ORF">H9751_01530</name>
</gene>
<reference evidence="6" key="1">
    <citation type="journal article" date="2021" name="PeerJ">
        <title>Extensive microbial diversity within the chicken gut microbiome revealed by metagenomics and culture.</title>
        <authorList>
            <person name="Gilroy R."/>
            <person name="Ravi A."/>
            <person name="Getino M."/>
            <person name="Pursley I."/>
            <person name="Horton D.L."/>
            <person name="Alikhan N.F."/>
            <person name="Baker D."/>
            <person name="Gharbi K."/>
            <person name="Hall N."/>
            <person name="Watson M."/>
            <person name="Adriaenssens E.M."/>
            <person name="Foster-Nyarko E."/>
            <person name="Jarju S."/>
            <person name="Secka A."/>
            <person name="Antonio M."/>
            <person name="Oren A."/>
            <person name="Chaudhuri R.R."/>
            <person name="La Ragione R."/>
            <person name="Hildebrand F."/>
            <person name="Pallen M.J."/>
        </authorList>
    </citation>
    <scope>NUCLEOTIDE SEQUENCE</scope>
    <source>
        <strain evidence="6">ChiHjej13B12-4958</strain>
    </source>
</reference>
<dbReference type="PANTHER" id="PTHR10429:SF0">
    <property type="entry name" value="DNA-3-METHYLADENINE GLYCOSYLASE"/>
    <property type="match status" value="1"/>
</dbReference>
<comment type="caution">
    <text evidence="6">The sequence shown here is derived from an EMBL/GenBank/DDBJ whole genome shotgun (WGS) entry which is preliminary data.</text>
</comment>
<keyword evidence="3 5" id="KW-0378">Hydrolase</keyword>
<dbReference type="NCBIfam" id="NF002003">
    <property type="entry name" value="PRK00802.1-3"/>
    <property type="match status" value="1"/>
</dbReference>
<dbReference type="PANTHER" id="PTHR10429">
    <property type="entry name" value="DNA-3-METHYLADENINE GLYCOSYLASE"/>
    <property type="match status" value="1"/>
</dbReference>